<gene>
    <name evidence="1" type="ORF">V6624_14805</name>
</gene>
<proteinExistence type="predicted"/>
<evidence type="ECO:0000313" key="2">
    <source>
        <dbReference type="Proteomes" id="UP001447857"/>
    </source>
</evidence>
<keyword evidence="2" id="KW-1185">Reference proteome</keyword>
<sequence length="176" mass="19582">MDSFTESTATDIINAPLETINLTEWLFTLKDQEYQECSSSHIAAGNSLTEDGLRMSINVEQIAGNMLIQHYIEDISKREHCAVNSVSDSLSPLGHTTLIIKWELKVKKLSDSSCELSNHVVISLTEHFIQLLAAAGVSDLETIRIGMKDNLEAHNKEETPLFAKNIQKKALSGIWN</sequence>
<dbReference type="RefSeq" id="WP_338839109.1">
    <property type="nucleotide sequence ID" value="NZ_CP147988.1"/>
</dbReference>
<reference evidence="1 2" key="1">
    <citation type="submission" date="2024-02" db="EMBL/GenBank/DDBJ databases">
        <title>complete genome of Flavobacterium ginsenosidimutans Str. YTB16.</title>
        <authorList>
            <person name="Wang Q."/>
        </authorList>
    </citation>
    <scope>NUCLEOTIDE SEQUENCE [LARGE SCALE GENOMIC DNA]</scope>
    <source>
        <strain evidence="1 2">YTB16</strain>
    </source>
</reference>
<evidence type="ECO:0000313" key="1">
    <source>
        <dbReference type="EMBL" id="WXK48296.1"/>
    </source>
</evidence>
<dbReference type="EMBL" id="CP147988">
    <property type="protein sequence ID" value="WXK48296.1"/>
    <property type="molecule type" value="Genomic_DNA"/>
</dbReference>
<protein>
    <submittedName>
        <fullName evidence="1">Uncharacterized protein</fullName>
    </submittedName>
</protein>
<accession>A0ABZ2Q635</accession>
<organism evidence="1 2">
    <name type="scientific">Flavobacterium ginsenosidimutans</name>
    <dbReference type="NCBI Taxonomy" id="687844"/>
    <lineage>
        <taxon>Bacteria</taxon>
        <taxon>Pseudomonadati</taxon>
        <taxon>Bacteroidota</taxon>
        <taxon>Flavobacteriia</taxon>
        <taxon>Flavobacteriales</taxon>
        <taxon>Flavobacteriaceae</taxon>
        <taxon>Flavobacterium</taxon>
    </lineage>
</organism>
<name>A0ABZ2Q635_9FLAO</name>
<dbReference type="Proteomes" id="UP001447857">
    <property type="component" value="Chromosome"/>
</dbReference>